<dbReference type="STRING" id="907348.TresaDRAFT_2373"/>
<organism evidence="3 4">
    <name type="scientific">Treponema saccharophilum DSM 2985</name>
    <dbReference type="NCBI Taxonomy" id="907348"/>
    <lineage>
        <taxon>Bacteria</taxon>
        <taxon>Pseudomonadati</taxon>
        <taxon>Spirochaetota</taxon>
        <taxon>Spirochaetia</taxon>
        <taxon>Spirochaetales</taxon>
        <taxon>Treponemataceae</taxon>
        <taxon>Treponema</taxon>
    </lineage>
</organism>
<dbReference type="GO" id="GO:0071973">
    <property type="term" value="P:bacterial-type flagellum-dependent cell motility"/>
    <property type="evidence" value="ECO:0007669"/>
    <property type="project" value="InterPro"/>
</dbReference>
<accession>H7EIR7</accession>
<gene>
    <name evidence="3" type="ORF">TresaDRAFT_2373</name>
</gene>
<keyword evidence="3" id="KW-0966">Cell projection</keyword>
<feature type="domain" description="Flagellar motor switch protein FliG C-terminal" evidence="1">
    <location>
        <begin position="169"/>
        <end position="274"/>
    </location>
</feature>
<dbReference type="PANTHER" id="PTHR30534:SF0">
    <property type="entry name" value="FLAGELLAR MOTOR SWITCH PROTEIN FLIG"/>
    <property type="match status" value="1"/>
</dbReference>
<dbReference type="PRINTS" id="PR00954">
    <property type="entry name" value="FLGMOTORFLIG"/>
</dbReference>
<dbReference type="GO" id="GO:0003774">
    <property type="term" value="F:cytoskeletal motor activity"/>
    <property type="evidence" value="ECO:0007669"/>
    <property type="project" value="InterPro"/>
</dbReference>
<dbReference type="InterPro" id="IPR032779">
    <property type="entry name" value="FliG_M"/>
</dbReference>
<dbReference type="AlphaFoldDB" id="H7EIR7"/>
<reference evidence="3 4" key="1">
    <citation type="submission" date="2011-09" db="EMBL/GenBank/DDBJ databases">
        <title>The draft genome of Treponema saccharophilum DSM 2985.</title>
        <authorList>
            <consortium name="US DOE Joint Genome Institute (JGI-PGF)"/>
            <person name="Lucas S."/>
            <person name="Copeland A."/>
            <person name="Lapidus A."/>
            <person name="Glavina del Rio T."/>
            <person name="Dalin E."/>
            <person name="Tice H."/>
            <person name="Bruce D."/>
            <person name="Goodwin L."/>
            <person name="Pitluck S."/>
            <person name="Peters L."/>
            <person name="Kyrpides N."/>
            <person name="Mavromatis K."/>
            <person name="Ivanova N."/>
            <person name="Markowitz V."/>
            <person name="Cheng J.-F."/>
            <person name="Hugenholtz P."/>
            <person name="Woyke T."/>
            <person name="Wu D."/>
            <person name="Gronow S."/>
            <person name="Wellnitz S."/>
            <person name="Brambilla E."/>
            <person name="Klenk H.-P."/>
            <person name="Eisen J.A."/>
        </authorList>
    </citation>
    <scope>NUCLEOTIDE SEQUENCE [LARGE SCALE GENOMIC DNA]</scope>
    <source>
        <strain evidence="3 4">DSM 2985</strain>
    </source>
</reference>
<dbReference type="PANTHER" id="PTHR30534">
    <property type="entry name" value="FLAGELLAR MOTOR SWITCH PROTEIN FLIG"/>
    <property type="match status" value="1"/>
</dbReference>
<dbReference type="Gene3D" id="1.10.220.30">
    <property type="match status" value="2"/>
</dbReference>
<keyword evidence="4" id="KW-1185">Reference proteome</keyword>
<evidence type="ECO:0000313" key="4">
    <source>
        <dbReference type="Proteomes" id="UP000003571"/>
    </source>
</evidence>
<evidence type="ECO:0000259" key="2">
    <source>
        <dbReference type="Pfam" id="PF14841"/>
    </source>
</evidence>
<dbReference type="Pfam" id="PF01706">
    <property type="entry name" value="FliG_C"/>
    <property type="match status" value="1"/>
</dbReference>
<proteinExistence type="predicted"/>
<dbReference type="eggNOG" id="COG1536">
    <property type="taxonomic scope" value="Bacteria"/>
</dbReference>
<dbReference type="Pfam" id="PF14841">
    <property type="entry name" value="FliG_M"/>
    <property type="match status" value="1"/>
</dbReference>
<dbReference type="GO" id="GO:0006935">
    <property type="term" value="P:chemotaxis"/>
    <property type="evidence" value="ECO:0007669"/>
    <property type="project" value="InterPro"/>
</dbReference>
<dbReference type="EMBL" id="AGRW01000038">
    <property type="protein sequence ID" value="EIC02495.1"/>
    <property type="molecule type" value="Genomic_DNA"/>
</dbReference>
<feature type="domain" description="Flagellar motor switch protein FliG middle" evidence="2">
    <location>
        <begin position="66"/>
        <end position="132"/>
    </location>
</feature>
<name>H7EIR7_9SPIR</name>
<dbReference type="Proteomes" id="UP000003571">
    <property type="component" value="Unassembled WGS sequence"/>
</dbReference>
<protein>
    <submittedName>
        <fullName evidence="3">Flagellar motor switch protein FliG</fullName>
    </submittedName>
</protein>
<dbReference type="RefSeq" id="WP_002702965.1">
    <property type="nucleotide sequence ID" value="NZ_AGRW01000038.1"/>
</dbReference>
<keyword evidence="3" id="KW-0282">Flagellum</keyword>
<evidence type="ECO:0000313" key="3">
    <source>
        <dbReference type="EMBL" id="EIC02495.1"/>
    </source>
</evidence>
<dbReference type="InterPro" id="IPR000090">
    <property type="entry name" value="Flg_Motor_Flig"/>
</dbReference>
<dbReference type="InterPro" id="IPR023087">
    <property type="entry name" value="Flg_Motor_Flig_C"/>
</dbReference>
<dbReference type="PATRIC" id="fig|907348.3.peg.726"/>
<comment type="caution">
    <text evidence="3">The sequence shown here is derived from an EMBL/GenBank/DDBJ whole genome shotgun (WGS) entry which is preliminary data.</text>
</comment>
<sequence>MAKIEFEIDDEIAGKLGEFTSSTGIPVETLCSLFVRKVASEQRIPFEVSVKRKSFLGESFRNTDPAVLSRVLQSSGDSVCASVLSSLDSGKAAILMESFPVERQANIFSIMSMGGGFSKSVMEAIEKSVLSEVVDEQNKESSSLFDIETSARIFSAMNYNSCEKVLPLIQKLSPETFSELDKRIFRFEDIVLLDDRSIQKMLRELDSVELAKALKGADSEVCDKIYRNMSKRAATMLEEEIEYLGHIGIGKINEAKQKIVSVIRRLEESGEVVIVRPGEYEDFI</sequence>
<dbReference type="InterPro" id="IPR011002">
    <property type="entry name" value="FliG_a-hlx"/>
</dbReference>
<dbReference type="SUPFAM" id="SSF48029">
    <property type="entry name" value="FliG"/>
    <property type="match status" value="1"/>
</dbReference>
<dbReference type="GO" id="GO:0009288">
    <property type="term" value="C:bacterial-type flagellum"/>
    <property type="evidence" value="ECO:0007669"/>
    <property type="project" value="InterPro"/>
</dbReference>
<evidence type="ECO:0000259" key="1">
    <source>
        <dbReference type="Pfam" id="PF01706"/>
    </source>
</evidence>
<keyword evidence="3" id="KW-0969">Cilium</keyword>
<dbReference type="OrthoDB" id="9780302at2"/>